<feature type="domain" description="DUF1835" evidence="1">
    <location>
        <begin position="4"/>
        <end position="112"/>
    </location>
</feature>
<dbReference type="EMBL" id="VKKY01000002">
    <property type="protein sequence ID" value="KAA3438390.1"/>
    <property type="molecule type" value="Genomic_DNA"/>
</dbReference>
<organism evidence="2 3">
    <name type="scientific">Rufibacter hautae</name>
    <dbReference type="NCBI Taxonomy" id="2595005"/>
    <lineage>
        <taxon>Bacteria</taxon>
        <taxon>Pseudomonadati</taxon>
        <taxon>Bacteroidota</taxon>
        <taxon>Cytophagia</taxon>
        <taxon>Cytophagales</taxon>
        <taxon>Hymenobacteraceae</taxon>
        <taxon>Rufibacter</taxon>
    </lineage>
</organism>
<dbReference type="Pfam" id="PF08874">
    <property type="entry name" value="DUF1835"/>
    <property type="match status" value="1"/>
</dbReference>
<dbReference type="OrthoDB" id="127805at2"/>
<protein>
    <submittedName>
        <fullName evidence="2">DUF1835 domain-containing protein</fullName>
    </submittedName>
</protein>
<dbReference type="Proteomes" id="UP000324133">
    <property type="component" value="Unassembled WGS sequence"/>
</dbReference>
<reference evidence="2 3" key="1">
    <citation type="submission" date="2019-07" db="EMBL/GenBank/DDBJ databases">
        <title>Rufibacter sp. nov., isolated from lake sediment.</title>
        <authorList>
            <person name="Qu J.-H."/>
        </authorList>
    </citation>
    <scope>NUCLEOTIDE SEQUENCE [LARGE SCALE GENOMIC DNA]</scope>
    <source>
        <strain evidence="2 3">NBS58-1</strain>
    </source>
</reference>
<evidence type="ECO:0000259" key="1">
    <source>
        <dbReference type="Pfam" id="PF08874"/>
    </source>
</evidence>
<evidence type="ECO:0000313" key="2">
    <source>
        <dbReference type="EMBL" id="KAA3438390.1"/>
    </source>
</evidence>
<gene>
    <name evidence="2" type="ORF">FOA19_14210</name>
</gene>
<evidence type="ECO:0000313" key="3">
    <source>
        <dbReference type="Proteomes" id="UP000324133"/>
    </source>
</evidence>
<sequence length="252" mass="28834">MVYHILNGDALTDRFKATGLGGQVVVTRECLVDGDLSGDTLPEFFQTRARYINAAFQAPEEEYATAVVAEMNHLLTAPNNSEFNLWFGYDLFCRANMWFILSLLQDLPEPKVVNLVYPANLKEPEVWRDFGGATTEDLRYCYEQRITLSEADLTLGRDLWLAFKQKDLERLKKLSELSSPAFPYLREVCQAHLDRFPTDGEAPRPERVIREILQTSAQDFPSVFRAFSKKEGIYGFGDAQLKRIYDKVVQSN</sequence>
<name>A0A5B6TGS7_9BACT</name>
<accession>A0A5B6TGS7</accession>
<keyword evidence="3" id="KW-1185">Reference proteome</keyword>
<dbReference type="AlphaFoldDB" id="A0A5B6TGS7"/>
<proteinExistence type="predicted"/>
<comment type="caution">
    <text evidence="2">The sequence shown here is derived from an EMBL/GenBank/DDBJ whole genome shotgun (WGS) entry which is preliminary data.</text>
</comment>
<dbReference type="InterPro" id="IPR014973">
    <property type="entry name" value="DUF1835"/>
</dbReference>
<dbReference type="RefSeq" id="WP_149091448.1">
    <property type="nucleotide sequence ID" value="NZ_VKKY01000002.1"/>
</dbReference>